<gene>
    <name evidence="2" type="ORF">H0235_002650</name>
</gene>
<feature type="compositionally biased region" description="Basic and acidic residues" evidence="1">
    <location>
        <begin position="1"/>
        <end position="11"/>
    </location>
</feature>
<name>A0A834PBD9_VESPE</name>
<evidence type="ECO:0000313" key="3">
    <source>
        <dbReference type="Proteomes" id="UP000600918"/>
    </source>
</evidence>
<dbReference type="EMBL" id="JACSDY010000002">
    <property type="protein sequence ID" value="KAF7434459.1"/>
    <property type="molecule type" value="Genomic_DNA"/>
</dbReference>
<evidence type="ECO:0000313" key="2">
    <source>
        <dbReference type="EMBL" id="KAF7434459.1"/>
    </source>
</evidence>
<feature type="region of interest" description="Disordered" evidence="1">
    <location>
        <begin position="1"/>
        <end position="37"/>
    </location>
</feature>
<reference evidence="2" key="1">
    <citation type="journal article" date="2020" name="G3 (Bethesda)">
        <title>High-Quality Assemblies for Three Invasive Social Wasps from the &lt;i&gt;Vespula&lt;/i&gt; Genus.</title>
        <authorList>
            <person name="Harrop T.W.R."/>
            <person name="Guhlin J."/>
            <person name="McLaughlin G.M."/>
            <person name="Permina E."/>
            <person name="Stockwell P."/>
            <person name="Gilligan J."/>
            <person name="Le Lec M.F."/>
            <person name="Gruber M.A.M."/>
            <person name="Quinn O."/>
            <person name="Lovegrove M."/>
            <person name="Duncan E.J."/>
            <person name="Remnant E.J."/>
            <person name="Van Eeckhoven J."/>
            <person name="Graham B."/>
            <person name="Knapp R.A."/>
            <person name="Langford K.W."/>
            <person name="Kronenberg Z."/>
            <person name="Press M.O."/>
            <person name="Eacker S.M."/>
            <person name="Wilson-Rankin E.E."/>
            <person name="Purcell J."/>
            <person name="Lester P.J."/>
            <person name="Dearden P.K."/>
        </authorList>
    </citation>
    <scope>NUCLEOTIDE SEQUENCE</scope>
    <source>
        <strain evidence="2">Volc-1</strain>
    </source>
</reference>
<dbReference type="Proteomes" id="UP000600918">
    <property type="component" value="Unassembled WGS sequence"/>
</dbReference>
<dbReference type="AlphaFoldDB" id="A0A834PBD9"/>
<comment type="caution">
    <text evidence="2">The sequence shown here is derived from an EMBL/GenBank/DDBJ whole genome shotgun (WGS) entry which is preliminary data.</text>
</comment>
<feature type="compositionally biased region" description="Acidic residues" evidence="1">
    <location>
        <begin position="18"/>
        <end position="37"/>
    </location>
</feature>
<organism evidence="2 3">
    <name type="scientific">Vespula pensylvanica</name>
    <name type="common">Western yellow jacket</name>
    <name type="synonym">Wasp</name>
    <dbReference type="NCBI Taxonomy" id="30213"/>
    <lineage>
        <taxon>Eukaryota</taxon>
        <taxon>Metazoa</taxon>
        <taxon>Ecdysozoa</taxon>
        <taxon>Arthropoda</taxon>
        <taxon>Hexapoda</taxon>
        <taxon>Insecta</taxon>
        <taxon>Pterygota</taxon>
        <taxon>Neoptera</taxon>
        <taxon>Endopterygota</taxon>
        <taxon>Hymenoptera</taxon>
        <taxon>Apocrita</taxon>
        <taxon>Aculeata</taxon>
        <taxon>Vespoidea</taxon>
        <taxon>Vespidae</taxon>
        <taxon>Vespinae</taxon>
        <taxon>Vespula</taxon>
    </lineage>
</organism>
<keyword evidence="3" id="KW-1185">Reference proteome</keyword>
<protein>
    <submittedName>
        <fullName evidence="2">Uncharacterized protein</fullName>
    </submittedName>
</protein>
<evidence type="ECO:0000256" key="1">
    <source>
        <dbReference type="SAM" id="MobiDB-lite"/>
    </source>
</evidence>
<proteinExistence type="predicted"/>
<accession>A0A834PBD9</accession>
<sequence length="164" mass="18880">MSLKDIPDGTRRTTMTTIDDDNDNDDNDDNNDDNDDDIETATVNFEIEERVVRRDDGERKKMLKDGRLICKLLLWTRILNYRQWCATQEERTTTVIKVSGVVINERSTFSFEATRRLVETVTSSARVTSREIRSKDAGIISVTRIKLIDSTPRIITAINNVQRL</sequence>